<dbReference type="InterPro" id="IPR018487">
    <property type="entry name" value="Hemopexin-like_repeat"/>
</dbReference>
<dbReference type="Gene3D" id="2.110.10.10">
    <property type="entry name" value="Hemopexin-like domain"/>
    <property type="match status" value="1"/>
</dbReference>
<accession>A0AAV2IZ40</accession>
<reference evidence="3 4" key="1">
    <citation type="submission" date="2024-04" db="EMBL/GenBank/DDBJ databases">
        <authorList>
            <person name="Waldvogel A.-M."/>
            <person name="Schoenle A."/>
        </authorList>
    </citation>
    <scope>NUCLEOTIDE SEQUENCE [LARGE SCALE GENOMIC DNA]</scope>
</reference>
<dbReference type="Proteomes" id="UP001497482">
    <property type="component" value="Chromosome 1"/>
</dbReference>
<feature type="repeat" description="Hemopexin" evidence="1">
    <location>
        <begin position="80"/>
        <end position="128"/>
    </location>
</feature>
<sequence>MWFTSHSVQVAVDFDDFLYGVKASLAGVVREPVQTREIIGITSAPLSRALVPEHHFVCACFKRTMCRRFKGGTGKGLWCHILLNSLLCCGLSGSSYFFKGKEYWRVPSSDMEAEAGFPRLIAKDWLLCTEMQSDSPEPEPKSPESRGNVHGHPDHAENGYEVCSCTSDSASPLRLHTQASPLWLLGLALWTLGHTLTAQL</sequence>
<dbReference type="Pfam" id="PF00045">
    <property type="entry name" value="Hemopexin"/>
    <property type="match status" value="1"/>
</dbReference>
<proteinExistence type="predicted"/>
<dbReference type="PROSITE" id="PS51642">
    <property type="entry name" value="HEMOPEXIN_2"/>
    <property type="match status" value="1"/>
</dbReference>
<gene>
    <name evidence="3" type="ORF">KC01_LOCUS2248</name>
</gene>
<protein>
    <submittedName>
        <fullName evidence="3">Uncharacterized protein</fullName>
    </submittedName>
</protein>
<evidence type="ECO:0000313" key="4">
    <source>
        <dbReference type="Proteomes" id="UP001497482"/>
    </source>
</evidence>
<name>A0AAV2IZ40_KNICA</name>
<evidence type="ECO:0000313" key="3">
    <source>
        <dbReference type="EMBL" id="CAL1569883.1"/>
    </source>
</evidence>
<dbReference type="InterPro" id="IPR036375">
    <property type="entry name" value="Hemopexin-like_dom_sf"/>
</dbReference>
<dbReference type="EMBL" id="OZ035823">
    <property type="protein sequence ID" value="CAL1569883.1"/>
    <property type="molecule type" value="Genomic_DNA"/>
</dbReference>
<organism evidence="3 4">
    <name type="scientific">Knipowitschia caucasica</name>
    <name type="common">Caucasian dwarf goby</name>
    <name type="synonym">Pomatoschistus caucasicus</name>
    <dbReference type="NCBI Taxonomy" id="637954"/>
    <lineage>
        <taxon>Eukaryota</taxon>
        <taxon>Metazoa</taxon>
        <taxon>Chordata</taxon>
        <taxon>Craniata</taxon>
        <taxon>Vertebrata</taxon>
        <taxon>Euteleostomi</taxon>
        <taxon>Actinopterygii</taxon>
        <taxon>Neopterygii</taxon>
        <taxon>Teleostei</taxon>
        <taxon>Neoteleostei</taxon>
        <taxon>Acanthomorphata</taxon>
        <taxon>Gobiaria</taxon>
        <taxon>Gobiiformes</taxon>
        <taxon>Gobioidei</taxon>
        <taxon>Gobiidae</taxon>
        <taxon>Gobiinae</taxon>
        <taxon>Knipowitschia</taxon>
    </lineage>
</organism>
<dbReference type="SUPFAM" id="SSF50923">
    <property type="entry name" value="Hemopexin-like domain"/>
    <property type="match status" value="1"/>
</dbReference>
<feature type="region of interest" description="Disordered" evidence="2">
    <location>
        <begin position="132"/>
        <end position="151"/>
    </location>
</feature>
<evidence type="ECO:0000256" key="1">
    <source>
        <dbReference type="PROSITE-ProRule" id="PRU01011"/>
    </source>
</evidence>
<evidence type="ECO:0000256" key="2">
    <source>
        <dbReference type="SAM" id="MobiDB-lite"/>
    </source>
</evidence>
<keyword evidence="4" id="KW-1185">Reference proteome</keyword>
<dbReference type="AlphaFoldDB" id="A0AAV2IZ40"/>